<dbReference type="InterPro" id="IPR039697">
    <property type="entry name" value="Alcohol_dehydrogenase_Fe"/>
</dbReference>
<dbReference type="OrthoDB" id="9804734at2"/>
<evidence type="ECO:0000313" key="4">
    <source>
        <dbReference type="EMBL" id="EEG75331.1"/>
    </source>
</evidence>
<dbReference type="EC" id="1.1.1.1" evidence="4"/>
<reference evidence="4" key="1">
    <citation type="submission" date="2009-02" db="EMBL/GenBank/DDBJ databases">
        <authorList>
            <person name="Fulton L."/>
            <person name="Clifton S."/>
            <person name="Fulton B."/>
            <person name="Xu J."/>
            <person name="Minx P."/>
            <person name="Pepin K.H."/>
            <person name="Johnson M."/>
            <person name="Bhonagiri V."/>
            <person name="Nash W.E."/>
            <person name="Mardis E.R."/>
            <person name="Wilson R.K."/>
        </authorList>
    </citation>
    <scope>NUCLEOTIDE SEQUENCE [LARGE SCALE GENOMIC DNA]</scope>
    <source>
        <strain evidence="4">DSM 15053</strain>
    </source>
</reference>
<dbReference type="PANTHER" id="PTHR11496">
    <property type="entry name" value="ALCOHOL DEHYDROGENASE"/>
    <property type="match status" value="1"/>
</dbReference>
<dbReference type="InterPro" id="IPR056798">
    <property type="entry name" value="ADH_Fe_C"/>
</dbReference>
<evidence type="ECO:0000313" key="5">
    <source>
        <dbReference type="Proteomes" id="UP000004893"/>
    </source>
</evidence>
<dbReference type="eggNOG" id="COG1454">
    <property type="taxonomic scope" value="Bacteria"/>
</dbReference>
<feature type="domain" description="Alcohol dehydrogenase iron-type/glycerol dehydrogenase GldA" evidence="2">
    <location>
        <begin position="13"/>
        <end position="178"/>
    </location>
</feature>
<gene>
    <name evidence="4" type="ORF">CLOHYLEM_04561</name>
</gene>
<dbReference type="AlphaFoldDB" id="C0BXM4"/>
<evidence type="ECO:0000259" key="3">
    <source>
        <dbReference type="Pfam" id="PF25137"/>
    </source>
</evidence>
<dbReference type="Pfam" id="PF25137">
    <property type="entry name" value="ADH_Fe_C"/>
    <property type="match status" value="1"/>
</dbReference>
<dbReference type="RefSeq" id="WP_006441893.1">
    <property type="nucleotide sequence ID" value="NZ_CP036524.1"/>
</dbReference>
<evidence type="ECO:0000256" key="1">
    <source>
        <dbReference type="ARBA" id="ARBA00023002"/>
    </source>
</evidence>
<dbReference type="SUPFAM" id="SSF56796">
    <property type="entry name" value="Dehydroquinate synthase-like"/>
    <property type="match status" value="1"/>
</dbReference>
<proteinExistence type="predicted"/>
<sequence length="387" mass="40591">MLKSGMYTQLAPVLFGSGTAGQAGEIVKSFGCSKVMLVSDEGVLEAGAAGKVRRVLERSGIEVVMWAEAETDCPEESVKRAAAVGRREKIDGVVGVGGGSVLDTAKAVSAVVPNDDQVLDDIVLYLTGQKEYANAPVPVIEIPTTAGTGSESTFVAVVTSDKLDCKIGLPVPPSYGIVDSELMKTVPPYITAFTGMDALSHASEALTEQKNTPHSDLLACEAIRLIKENLPAAVKDAADMEARDRLAFASSIAGISFNESGVHIGHSAAHALGHLYHIPHGVCCANLTPAVIRFAAKTYPQKMKRLGELMGAAITSDDPEVIGKEAADAVRSFARAVGIKSFKELGLTKEQMMAAKPMFYGDALCMAFGGEVTEQDAADILADAYEG</sequence>
<comment type="caution">
    <text evidence="4">The sequence shown here is derived from an EMBL/GenBank/DDBJ whole genome shotgun (WGS) entry which is preliminary data.</text>
</comment>
<protein>
    <submittedName>
        <fullName evidence="4">Alcohol dehydrogenase, iron-dependent</fullName>
        <ecNumber evidence="4">1.1.1.1</ecNumber>
    </submittedName>
</protein>
<dbReference type="Pfam" id="PF00465">
    <property type="entry name" value="Fe-ADH"/>
    <property type="match status" value="1"/>
</dbReference>
<dbReference type="InterPro" id="IPR001670">
    <property type="entry name" value="ADH_Fe/GldA"/>
</dbReference>
<dbReference type="Proteomes" id="UP000004893">
    <property type="component" value="Unassembled WGS sequence"/>
</dbReference>
<keyword evidence="1 4" id="KW-0560">Oxidoreductase</keyword>
<feature type="domain" description="Fe-containing alcohol dehydrogenase-like C-terminal" evidence="3">
    <location>
        <begin position="191"/>
        <end position="384"/>
    </location>
</feature>
<dbReference type="GO" id="GO:0046872">
    <property type="term" value="F:metal ion binding"/>
    <property type="evidence" value="ECO:0007669"/>
    <property type="project" value="InterPro"/>
</dbReference>
<evidence type="ECO:0000259" key="2">
    <source>
        <dbReference type="Pfam" id="PF00465"/>
    </source>
</evidence>
<dbReference type="Gene3D" id="1.20.1090.10">
    <property type="entry name" value="Dehydroquinate synthase-like - alpha domain"/>
    <property type="match status" value="1"/>
</dbReference>
<keyword evidence="5" id="KW-1185">Reference proteome</keyword>
<dbReference type="CDD" id="cd14863">
    <property type="entry name" value="Fe-ADH-like"/>
    <property type="match status" value="1"/>
</dbReference>
<dbReference type="PANTHER" id="PTHR11496:SF83">
    <property type="entry name" value="HYDROXYACID-OXOACID TRANSHYDROGENASE, MITOCHONDRIAL"/>
    <property type="match status" value="1"/>
</dbReference>
<dbReference type="EMBL" id="ABYI02000012">
    <property type="protein sequence ID" value="EEG75331.1"/>
    <property type="molecule type" value="Genomic_DNA"/>
</dbReference>
<dbReference type="FunFam" id="3.40.50.1970:FF:000003">
    <property type="entry name" value="Alcohol dehydrogenase, iron-containing"/>
    <property type="match status" value="1"/>
</dbReference>
<reference evidence="4" key="2">
    <citation type="submission" date="2013-06" db="EMBL/GenBank/DDBJ databases">
        <title>Draft genome sequence of Clostridium hylemonae (DSM 15053).</title>
        <authorList>
            <person name="Sudarsanam P."/>
            <person name="Ley R."/>
            <person name="Guruge J."/>
            <person name="Turnbaugh P.J."/>
            <person name="Mahowald M."/>
            <person name="Liep D."/>
            <person name="Gordon J."/>
        </authorList>
    </citation>
    <scope>NUCLEOTIDE SEQUENCE</scope>
    <source>
        <strain evidence="4">DSM 15053</strain>
    </source>
</reference>
<dbReference type="GO" id="GO:0004022">
    <property type="term" value="F:alcohol dehydrogenase (NAD+) activity"/>
    <property type="evidence" value="ECO:0007669"/>
    <property type="project" value="UniProtKB-EC"/>
</dbReference>
<dbReference type="Gene3D" id="3.40.50.1970">
    <property type="match status" value="1"/>
</dbReference>
<organism evidence="4 5">
    <name type="scientific">[Clostridium] hylemonae DSM 15053</name>
    <dbReference type="NCBI Taxonomy" id="553973"/>
    <lineage>
        <taxon>Bacteria</taxon>
        <taxon>Bacillati</taxon>
        <taxon>Bacillota</taxon>
        <taxon>Clostridia</taxon>
        <taxon>Lachnospirales</taxon>
        <taxon>Lachnospiraceae</taxon>
    </lineage>
</organism>
<dbReference type="STRING" id="553973.CLOHYLEM_04561"/>
<dbReference type="HOGENOM" id="CLU_007207_0_0_9"/>
<accession>C0BXM4</accession>
<name>C0BXM4_9FIRM</name>